<feature type="non-terminal residue" evidence="2">
    <location>
        <position position="1"/>
    </location>
</feature>
<comment type="caution">
    <text evidence="2">The sequence shown here is derived from an EMBL/GenBank/DDBJ whole genome shotgun (WGS) entry which is preliminary data.</text>
</comment>
<dbReference type="InterPro" id="IPR055170">
    <property type="entry name" value="GFO_IDH_MocA-like_dom"/>
</dbReference>
<keyword evidence="3" id="KW-1185">Reference proteome</keyword>
<proteinExistence type="predicted"/>
<evidence type="ECO:0000313" key="3">
    <source>
        <dbReference type="Proteomes" id="UP000663992"/>
    </source>
</evidence>
<organism evidence="2 3">
    <name type="scientific">Bowmanella yangjiangensis</name>
    <dbReference type="NCBI Taxonomy" id="2811230"/>
    <lineage>
        <taxon>Bacteria</taxon>
        <taxon>Pseudomonadati</taxon>
        <taxon>Pseudomonadota</taxon>
        <taxon>Gammaproteobacteria</taxon>
        <taxon>Alteromonadales</taxon>
        <taxon>Alteromonadaceae</taxon>
        <taxon>Bowmanella</taxon>
    </lineage>
</organism>
<accession>A0ABS3D320</accession>
<evidence type="ECO:0000313" key="2">
    <source>
        <dbReference type="EMBL" id="MBN7822354.1"/>
    </source>
</evidence>
<gene>
    <name evidence="2" type="ORF">J0A65_20980</name>
</gene>
<evidence type="ECO:0000259" key="1">
    <source>
        <dbReference type="Pfam" id="PF22725"/>
    </source>
</evidence>
<protein>
    <recommendedName>
        <fullName evidence="1">GFO/IDH/MocA-like oxidoreductase domain-containing protein</fullName>
    </recommendedName>
</protein>
<dbReference type="SUPFAM" id="SSF55347">
    <property type="entry name" value="Glyceraldehyde-3-phosphate dehydrogenase-like, C-terminal domain"/>
    <property type="match status" value="1"/>
</dbReference>
<dbReference type="Proteomes" id="UP000663992">
    <property type="component" value="Unassembled WGS sequence"/>
</dbReference>
<sequence>DVVTDLMIHDIDLALYLNGPAQSVAAHGFAHGDMIDFASALITHENGQFSRIQASRVTDKKIRQIEGTCVDMFVDCDLLRKEILINRQSEARDSGSLPYAISAIQEAVAVPPQEALLTELQAFMASCRQPAAGQVPGVDAGVDAMKICAQIQAAVQA</sequence>
<dbReference type="Pfam" id="PF22725">
    <property type="entry name" value="GFO_IDH_MocA_C3"/>
    <property type="match status" value="1"/>
</dbReference>
<name>A0ABS3D320_9ALTE</name>
<feature type="domain" description="GFO/IDH/MocA-like oxidoreductase" evidence="1">
    <location>
        <begin position="2"/>
        <end position="60"/>
    </location>
</feature>
<dbReference type="EMBL" id="JAFKCS010000054">
    <property type="protein sequence ID" value="MBN7822354.1"/>
    <property type="molecule type" value="Genomic_DNA"/>
</dbReference>
<dbReference type="Gene3D" id="3.30.360.10">
    <property type="entry name" value="Dihydrodipicolinate Reductase, domain 2"/>
    <property type="match status" value="1"/>
</dbReference>
<dbReference type="RefSeq" id="WP_206596292.1">
    <property type="nucleotide sequence ID" value="NZ_JAFKCS010000054.1"/>
</dbReference>
<reference evidence="2 3" key="1">
    <citation type="submission" date="2021-03" db="EMBL/GenBank/DDBJ databases">
        <title>novel species isolated from a fishpond in China.</title>
        <authorList>
            <person name="Lu H."/>
            <person name="Cai Z."/>
        </authorList>
    </citation>
    <scope>NUCLEOTIDE SEQUENCE [LARGE SCALE GENOMIC DNA]</scope>
    <source>
        <strain evidence="2 3">Y57</strain>
    </source>
</reference>